<protein>
    <submittedName>
        <fullName evidence="1">Uncharacterized protein</fullName>
    </submittedName>
</protein>
<evidence type="ECO:0000313" key="1">
    <source>
        <dbReference type="EMBL" id="GAB63178.1"/>
    </source>
</evidence>
<evidence type="ECO:0000313" key="2">
    <source>
        <dbReference type="Proteomes" id="UP000002985"/>
    </source>
</evidence>
<proteinExistence type="predicted"/>
<gene>
    <name evidence="1" type="ORF">KSU1_C1582</name>
</gene>
<name>I3IN83_9BACT</name>
<comment type="caution">
    <text evidence="1">The sequence shown here is derived from an EMBL/GenBank/DDBJ whole genome shotgun (WGS) entry which is preliminary data.</text>
</comment>
<reference evidence="1 2" key="1">
    <citation type="journal article" date="2012" name="FEBS Lett.">
        <title>Anammox organism KSU-1 expresses a NirK-type copper-containing nitrite reductase instead of a NirS-type with cytochrome cd1.</title>
        <authorList>
            <person name="Hira D."/>
            <person name="Toh H."/>
            <person name="Migita C.T."/>
            <person name="Okubo H."/>
            <person name="Nishiyama T."/>
            <person name="Hattori M."/>
            <person name="Furukawa K."/>
            <person name="Fujii T."/>
        </authorList>
    </citation>
    <scope>NUCLEOTIDE SEQUENCE [LARGE SCALE GENOMIC DNA]</scope>
</reference>
<dbReference type="AlphaFoldDB" id="I3IN83"/>
<keyword evidence="2" id="KW-1185">Reference proteome</keyword>
<dbReference type="EMBL" id="BAFH01000003">
    <property type="protein sequence ID" value="GAB63178.1"/>
    <property type="molecule type" value="Genomic_DNA"/>
</dbReference>
<dbReference type="Proteomes" id="UP000002985">
    <property type="component" value="Unassembled WGS sequence"/>
</dbReference>
<organism evidence="1 2">
    <name type="scientific">Candidatus Jettenia caeni</name>
    <dbReference type="NCBI Taxonomy" id="247490"/>
    <lineage>
        <taxon>Bacteria</taxon>
        <taxon>Pseudomonadati</taxon>
        <taxon>Planctomycetota</taxon>
        <taxon>Candidatus Brocadiia</taxon>
        <taxon>Candidatus Brocadiales</taxon>
        <taxon>Candidatus Brocadiaceae</taxon>
        <taxon>Candidatus Jettenia</taxon>
    </lineage>
</organism>
<sequence length="72" mass="8507">MFRKFNCIGKTFRFAIPEKKVFPWKKSNMCSCTPLIPPNPPLKKRGKEERFPLEKSLSDQTYQTFPHFLKGD</sequence>
<accession>I3IN83</accession>